<dbReference type="Pfam" id="PF01946">
    <property type="entry name" value="Thi4"/>
    <property type="match status" value="1"/>
</dbReference>
<dbReference type="PANTHER" id="PTHR43422">
    <property type="entry name" value="THIAMINE THIAZOLE SYNTHASE"/>
    <property type="match status" value="1"/>
</dbReference>
<dbReference type="OrthoDB" id="410463at2759"/>
<evidence type="ECO:0000256" key="3">
    <source>
        <dbReference type="ARBA" id="ARBA00022977"/>
    </source>
</evidence>
<feature type="compositionally biased region" description="Polar residues" evidence="6">
    <location>
        <begin position="1"/>
        <end position="13"/>
    </location>
</feature>
<keyword evidence="3" id="KW-0784">Thiamine biosynthesis</keyword>
<evidence type="ECO:0000256" key="2">
    <source>
        <dbReference type="ARBA" id="ARBA00022723"/>
    </source>
</evidence>
<evidence type="ECO:0000256" key="6">
    <source>
        <dbReference type="SAM" id="MobiDB-lite"/>
    </source>
</evidence>
<dbReference type="Proteomes" id="UP000245884">
    <property type="component" value="Unassembled WGS sequence"/>
</dbReference>
<dbReference type="GO" id="GO:0046872">
    <property type="term" value="F:metal ion binding"/>
    <property type="evidence" value="ECO:0007669"/>
    <property type="project" value="UniProtKB-KW"/>
</dbReference>
<dbReference type="InterPro" id="IPR036188">
    <property type="entry name" value="FAD/NAD-bd_sf"/>
</dbReference>
<protein>
    <submittedName>
        <fullName evidence="7">Putative thiamine biosynthetic enzyme</fullName>
    </submittedName>
</protein>
<dbReference type="PANTHER" id="PTHR43422:SF3">
    <property type="entry name" value="THIAMINE THIAZOLE SYNTHASE"/>
    <property type="match status" value="1"/>
</dbReference>
<dbReference type="GeneID" id="37026585"/>
<evidence type="ECO:0000256" key="1">
    <source>
        <dbReference type="ARBA" id="ARBA00022679"/>
    </source>
</evidence>
<gene>
    <name evidence="7" type="ORF">BDZ90DRAFT_227549</name>
</gene>
<evidence type="ECO:0000256" key="5">
    <source>
        <dbReference type="ARBA" id="ARBA00023027"/>
    </source>
</evidence>
<proteinExistence type="predicted"/>
<keyword evidence="1" id="KW-0808">Transferase</keyword>
<dbReference type="GO" id="GO:0009228">
    <property type="term" value="P:thiamine biosynthetic process"/>
    <property type="evidence" value="ECO:0007669"/>
    <property type="project" value="UniProtKB-KW"/>
</dbReference>
<dbReference type="Gene3D" id="6.10.250.2840">
    <property type="match status" value="1"/>
</dbReference>
<sequence length="347" mass="36529">MTPPSASFTSVPAPSSLDMPVPTKSLNANGAAPQQNAATAALASYKPHLPIQAGKEPVEDYNGNYRFAEIHESYVSRAMTARYFNDMMRTATSDVIVVGAGSAGLTCAYRLAKSRPDLFVTVVEAGVAPGGGAWLGGQLFSAMVVRKPANGFLDEIGVPYDDEGTYVVIKHAALFTSTLLSKLIALPNVKLYNATAAEDLIVKKDPQGVSRVCGIVSNWTQVTLAHGLQSCMDPQTISAPVVVSATGHDGPFGASSVKRLANAGLLQMGEMAPLDQGRSEDLIVNGTSQIFPGIICCGMEISEAKSVPRMGPTFGGMFASGLRAAKLAEELHDRLEIRDNTVVGERA</sequence>
<feature type="region of interest" description="Disordered" evidence="6">
    <location>
        <begin position="1"/>
        <end position="33"/>
    </location>
</feature>
<dbReference type="SUPFAM" id="SSF51905">
    <property type="entry name" value="FAD/NAD(P)-binding domain"/>
    <property type="match status" value="1"/>
</dbReference>
<dbReference type="NCBIfam" id="TIGR00292">
    <property type="entry name" value="sulfide-dependent adenosine diphosphate thiazole synthase"/>
    <property type="match status" value="1"/>
</dbReference>
<dbReference type="EMBL" id="KZ819670">
    <property type="protein sequence ID" value="PWN26803.1"/>
    <property type="molecule type" value="Genomic_DNA"/>
</dbReference>
<keyword evidence="8" id="KW-1185">Reference proteome</keyword>
<evidence type="ECO:0000313" key="7">
    <source>
        <dbReference type="EMBL" id="PWN26803.1"/>
    </source>
</evidence>
<keyword evidence="4" id="KW-0408">Iron</keyword>
<reference evidence="7 8" key="1">
    <citation type="journal article" date="2018" name="Mol. Biol. Evol.">
        <title>Broad Genomic Sampling Reveals a Smut Pathogenic Ancestry of the Fungal Clade Ustilaginomycotina.</title>
        <authorList>
            <person name="Kijpornyongpan T."/>
            <person name="Mondo S.J."/>
            <person name="Barry K."/>
            <person name="Sandor L."/>
            <person name="Lee J."/>
            <person name="Lipzen A."/>
            <person name="Pangilinan J."/>
            <person name="LaButti K."/>
            <person name="Hainaut M."/>
            <person name="Henrissat B."/>
            <person name="Grigoriev I.V."/>
            <person name="Spatafora J.W."/>
            <person name="Aime M.C."/>
        </authorList>
    </citation>
    <scope>NUCLEOTIDE SEQUENCE [LARGE SCALE GENOMIC DNA]</scope>
    <source>
        <strain evidence="7 8">MCA 5214</strain>
    </source>
</reference>
<dbReference type="RefSeq" id="XP_025361415.1">
    <property type="nucleotide sequence ID" value="XM_025504762.1"/>
</dbReference>
<keyword evidence="2" id="KW-0479">Metal-binding</keyword>
<accession>A0A316USF1</accession>
<dbReference type="STRING" id="1569628.A0A316USF1"/>
<organism evidence="7 8">
    <name type="scientific">Jaminaea rosea</name>
    <dbReference type="NCBI Taxonomy" id="1569628"/>
    <lineage>
        <taxon>Eukaryota</taxon>
        <taxon>Fungi</taxon>
        <taxon>Dikarya</taxon>
        <taxon>Basidiomycota</taxon>
        <taxon>Ustilaginomycotina</taxon>
        <taxon>Exobasidiomycetes</taxon>
        <taxon>Microstromatales</taxon>
        <taxon>Microstromatales incertae sedis</taxon>
        <taxon>Jaminaea</taxon>
    </lineage>
</organism>
<evidence type="ECO:0000256" key="4">
    <source>
        <dbReference type="ARBA" id="ARBA00023004"/>
    </source>
</evidence>
<dbReference type="InterPro" id="IPR002922">
    <property type="entry name" value="Thi4_fam"/>
</dbReference>
<dbReference type="AlphaFoldDB" id="A0A316USF1"/>
<name>A0A316USF1_9BASI</name>
<evidence type="ECO:0000313" key="8">
    <source>
        <dbReference type="Proteomes" id="UP000245884"/>
    </source>
</evidence>
<keyword evidence="5" id="KW-0520">NAD</keyword>
<dbReference type="Gene3D" id="3.50.50.60">
    <property type="entry name" value="FAD/NAD(P)-binding domain"/>
    <property type="match status" value="1"/>
</dbReference>
<dbReference type="GO" id="GO:0016740">
    <property type="term" value="F:transferase activity"/>
    <property type="evidence" value="ECO:0007669"/>
    <property type="project" value="UniProtKB-KW"/>
</dbReference>